<dbReference type="Pfam" id="PF00535">
    <property type="entry name" value="Glycos_transf_2"/>
    <property type="match status" value="1"/>
</dbReference>
<evidence type="ECO:0000313" key="10">
    <source>
        <dbReference type="Proteomes" id="UP000318741"/>
    </source>
</evidence>
<keyword evidence="7" id="KW-0812">Transmembrane</keyword>
<keyword evidence="7" id="KW-1133">Transmembrane helix</keyword>
<keyword evidence="5 7" id="KW-0472">Membrane</keyword>
<feature type="compositionally biased region" description="Low complexity" evidence="6">
    <location>
        <begin position="441"/>
        <end position="464"/>
    </location>
</feature>
<keyword evidence="3 9" id="KW-0328">Glycosyltransferase</keyword>
<evidence type="ECO:0000313" key="9">
    <source>
        <dbReference type="EMBL" id="QDT15707.1"/>
    </source>
</evidence>
<sequence>MTPFAPPLADVPVAVTTGGVADWIAWGALVCSALPAGLTLLNLFAFRPPKTGETTSAAQASRERQPPERAERLPRLSLLIPARNEAAGIGECLHAALSSKEVDLEIVVLDDHSTDGTGEIVAAAAREDGRVRLEQAPPLPAGWCGKQWACRTLADRADPSRDVLCFIDADVRLAPHALRTLCEERARKGVGLLGGFPREACGTPTEAAVIPLIHFVLLGFLPIAVARRLRGPAWAAGCGQLFLTTRSAYAAAGGHDAVKASLHDGLTLPRAYRAAGQTTDVVDAAELAVCRMYHGAAETFAGLSKNATEGVAAPGLIGFFTLVLGLGQVAPIPLLIAGGLGLATFSAGATAALWAAAALSFGTRAALALAFRQPWRGVALHPLGVAFFLVVQWTALGRKLLGRPAAWRGRSYASAAPSPAPAAVLAGPTTGPRRPARRPAARPALRGAPPFTASPRPGASASAR</sequence>
<dbReference type="SUPFAM" id="SSF53448">
    <property type="entry name" value="Nucleotide-diphospho-sugar transferases"/>
    <property type="match status" value="1"/>
</dbReference>
<dbReference type="Proteomes" id="UP000318741">
    <property type="component" value="Chromosome"/>
</dbReference>
<evidence type="ECO:0000259" key="8">
    <source>
        <dbReference type="Pfam" id="PF00535"/>
    </source>
</evidence>
<keyword evidence="10" id="KW-1185">Reference proteome</keyword>
<evidence type="ECO:0000256" key="1">
    <source>
        <dbReference type="ARBA" id="ARBA00004236"/>
    </source>
</evidence>
<feature type="transmembrane region" description="Helical" evidence="7">
    <location>
        <begin position="379"/>
        <end position="401"/>
    </location>
</feature>
<dbReference type="Gene3D" id="3.90.550.10">
    <property type="entry name" value="Spore Coat Polysaccharide Biosynthesis Protein SpsA, Chain A"/>
    <property type="match status" value="1"/>
</dbReference>
<evidence type="ECO:0000256" key="4">
    <source>
        <dbReference type="ARBA" id="ARBA00022679"/>
    </source>
</evidence>
<dbReference type="EMBL" id="CP036265">
    <property type="protein sequence ID" value="QDT15707.1"/>
    <property type="molecule type" value="Genomic_DNA"/>
</dbReference>
<dbReference type="PANTHER" id="PTHR43646">
    <property type="entry name" value="GLYCOSYLTRANSFERASE"/>
    <property type="match status" value="1"/>
</dbReference>
<feature type="transmembrane region" description="Helical" evidence="7">
    <location>
        <begin position="334"/>
        <end position="359"/>
    </location>
</feature>
<feature type="transmembrane region" description="Helical" evidence="7">
    <location>
        <begin position="310"/>
        <end position="327"/>
    </location>
</feature>
<dbReference type="InterPro" id="IPR001173">
    <property type="entry name" value="Glyco_trans_2-like"/>
</dbReference>
<evidence type="ECO:0000256" key="2">
    <source>
        <dbReference type="ARBA" id="ARBA00022475"/>
    </source>
</evidence>
<name>A0A517P8K8_9PLAN</name>
<dbReference type="GO" id="GO:0005886">
    <property type="term" value="C:plasma membrane"/>
    <property type="evidence" value="ECO:0007669"/>
    <property type="project" value="UniProtKB-SubCell"/>
</dbReference>
<feature type="transmembrane region" description="Helical" evidence="7">
    <location>
        <begin position="23"/>
        <end position="46"/>
    </location>
</feature>
<gene>
    <name evidence="9" type="primary">crtQ</name>
    <name evidence="9" type="ORF">CA12_17970</name>
</gene>
<dbReference type="GO" id="GO:0016757">
    <property type="term" value="F:glycosyltransferase activity"/>
    <property type="evidence" value="ECO:0007669"/>
    <property type="project" value="UniProtKB-KW"/>
</dbReference>
<evidence type="ECO:0000256" key="6">
    <source>
        <dbReference type="SAM" id="MobiDB-lite"/>
    </source>
</evidence>
<feature type="compositionally biased region" description="Low complexity" evidence="6">
    <location>
        <begin position="413"/>
        <end position="433"/>
    </location>
</feature>
<dbReference type="RefSeq" id="WP_145358615.1">
    <property type="nucleotide sequence ID" value="NZ_CP036265.1"/>
</dbReference>
<dbReference type="CDD" id="cd06423">
    <property type="entry name" value="CESA_like"/>
    <property type="match status" value="1"/>
</dbReference>
<dbReference type="AlphaFoldDB" id="A0A517P8K8"/>
<proteinExistence type="predicted"/>
<evidence type="ECO:0000256" key="7">
    <source>
        <dbReference type="SAM" id="Phobius"/>
    </source>
</evidence>
<evidence type="ECO:0000256" key="5">
    <source>
        <dbReference type="ARBA" id="ARBA00023136"/>
    </source>
</evidence>
<organism evidence="9 10">
    <name type="scientific">Alienimonas californiensis</name>
    <dbReference type="NCBI Taxonomy" id="2527989"/>
    <lineage>
        <taxon>Bacteria</taxon>
        <taxon>Pseudomonadati</taxon>
        <taxon>Planctomycetota</taxon>
        <taxon>Planctomycetia</taxon>
        <taxon>Planctomycetales</taxon>
        <taxon>Planctomycetaceae</taxon>
        <taxon>Alienimonas</taxon>
    </lineage>
</organism>
<feature type="compositionally biased region" description="Basic and acidic residues" evidence="6">
    <location>
        <begin position="61"/>
        <end position="71"/>
    </location>
</feature>
<comment type="subcellular location">
    <subcellularLocation>
        <location evidence="1">Cell membrane</location>
    </subcellularLocation>
</comment>
<dbReference type="EC" id="2.4.1.-" evidence="9"/>
<reference evidence="9 10" key="1">
    <citation type="submission" date="2019-02" db="EMBL/GenBank/DDBJ databases">
        <title>Deep-cultivation of Planctomycetes and their phenomic and genomic characterization uncovers novel biology.</title>
        <authorList>
            <person name="Wiegand S."/>
            <person name="Jogler M."/>
            <person name="Boedeker C."/>
            <person name="Pinto D."/>
            <person name="Vollmers J."/>
            <person name="Rivas-Marin E."/>
            <person name="Kohn T."/>
            <person name="Peeters S.H."/>
            <person name="Heuer A."/>
            <person name="Rast P."/>
            <person name="Oberbeckmann S."/>
            <person name="Bunk B."/>
            <person name="Jeske O."/>
            <person name="Meyerdierks A."/>
            <person name="Storesund J.E."/>
            <person name="Kallscheuer N."/>
            <person name="Luecker S."/>
            <person name="Lage O.M."/>
            <person name="Pohl T."/>
            <person name="Merkel B.J."/>
            <person name="Hornburger P."/>
            <person name="Mueller R.-W."/>
            <person name="Bruemmer F."/>
            <person name="Labrenz M."/>
            <person name="Spormann A.M."/>
            <person name="Op den Camp H."/>
            <person name="Overmann J."/>
            <person name="Amann R."/>
            <person name="Jetten M.S.M."/>
            <person name="Mascher T."/>
            <person name="Medema M.H."/>
            <person name="Devos D.P."/>
            <person name="Kaster A.-K."/>
            <person name="Ovreas L."/>
            <person name="Rohde M."/>
            <person name="Galperin M.Y."/>
            <person name="Jogler C."/>
        </authorList>
    </citation>
    <scope>NUCLEOTIDE SEQUENCE [LARGE SCALE GENOMIC DNA]</scope>
    <source>
        <strain evidence="9 10">CA12</strain>
    </source>
</reference>
<keyword evidence="4 9" id="KW-0808">Transferase</keyword>
<protein>
    <submittedName>
        <fullName evidence="9">4,4'-diaponeurosporenoate glycosyltransferase</fullName>
        <ecNumber evidence="9">2.4.1.-</ecNumber>
    </submittedName>
</protein>
<feature type="region of interest" description="Disordered" evidence="6">
    <location>
        <begin position="412"/>
        <end position="464"/>
    </location>
</feature>
<dbReference type="OrthoDB" id="9806525at2"/>
<accession>A0A517P8K8</accession>
<feature type="region of interest" description="Disordered" evidence="6">
    <location>
        <begin position="52"/>
        <end position="71"/>
    </location>
</feature>
<feature type="domain" description="Glycosyltransferase 2-like" evidence="8">
    <location>
        <begin position="77"/>
        <end position="190"/>
    </location>
</feature>
<dbReference type="KEGG" id="acaf:CA12_17970"/>
<keyword evidence="2" id="KW-1003">Cell membrane</keyword>
<dbReference type="PANTHER" id="PTHR43646:SF2">
    <property type="entry name" value="GLYCOSYLTRANSFERASE 2-LIKE DOMAIN-CONTAINING PROTEIN"/>
    <property type="match status" value="1"/>
</dbReference>
<evidence type="ECO:0000256" key="3">
    <source>
        <dbReference type="ARBA" id="ARBA00022676"/>
    </source>
</evidence>
<dbReference type="InterPro" id="IPR029044">
    <property type="entry name" value="Nucleotide-diphossugar_trans"/>
</dbReference>